<dbReference type="PANTHER" id="PTHR13298:SF11">
    <property type="entry name" value="RAPAMYCIN-INSENSITIVE COMPANION OF MTOR"/>
    <property type="match status" value="1"/>
</dbReference>
<sequence>MMPDAVQSVDLSAVDDARKNPVLRRGHSALSMQSGLQNTTGFQSMKKSESQDTPSPKLKSVPSLSNLNLLQSELAKQKRMRAGAEKLLRVSDVSLPSSHHTGMSFLGNQSLPAYNNTTHKARMRTQSELEDANRNIITLEKKIEAMKRIQDKETDQTTRTRSNTLATNVSDSFSDDARTPIDMSTTSPTWILADILQSLGDKDNSPEFLLNKSNELVVFLQQYSSLREDLVLTSIGHRLQFLLLHNLSEVVACGFRIARYILTDLSTLSVLKSLRVDSFAIISLAKDPKYTAEREQALKLFRKFLEIDGGVHELSIGSFRAIVAVAETNDDALRPIALETLCELALLNPQSLYKANGLRAIIQSITDGPFDLSAASTATIIKMFELPLTRTYVLQEYTISSIIAPFMDGHAKNERLQNVAFLLTIILKTWPGMIAFSEKSFSHLKGLISCLTYDSPSLRSIIVHVFLDILRIRTLPWVQSNKTRTDSYQNFTYTITHSSKNNSRKVVLESESSIVNQHTALLLRASIDCGLIDKLKSVILSNNDKSTRKALLLLSEIMTLASSLIPKEFFHERDYMAMLPLVRESEVLHKNLPTAVSFLVERNVRKEGKGRYSLGMPGKPVDIINQFSKEARSKVRYMVDDSEFKQMIADTQVMTTKDYTKWNWNLLSDLITGPLMSPRRLEETIKTTKFLKRLMSFFRPFKYRFSASRKTKSSQKYIRVGCEIFRMFLSCQEGVKHLSENKLLPQIAECLAQVDPYSGITAADPVFSRQKLENTACHGYFKMLGVLSSDPNGLQMLGQWWIYNMLYHITERRTGRDDLVKLFIKEMDYRYQTHLRILLRKVATTGDTSMRIFATNHLANLLLIEECQDFACSILVTQLCDPDMEVCNIAVKLLDHYCSDKEKILQLVKKRPSLDHLGRTAMPLLLRIMSTDVGFRYLSDINFIDSELESWIEYKNLSYIYEVEKLLAVEIFNVRPVLTTASADEPSTSDTRSVPQHFFGELVKTKSGMNILGSTETFTSFCNTISSYSARIYNEHEVELYDTNLTSMFDQEKLILDLKASLWAVGHIGSSDNGAIMLEISGVVEDISYICYNTLNWTLKGTCFYVLGLIAQTSEGMEILDDLGWSTTVAANGSPLPLCLPKSMSSFFNCAENGFSSQKIPADILTQSEPESSEVAEMLNGRRSQVQLSKSSSSSVVSSLLGTGIPSHDMVLINSVLESLIDMLVNVSKAMTSLTKLKHKHAASFETEPALLLLALEVLSKYKYKPSARRYVLLELFNYGKMMELLLKKDRKRSKEQSSYVPRKQTTGATTIEEQHKEPSPTRPT</sequence>
<dbReference type="RefSeq" id="XP_022457519.1">
    <property type="nucleotide sequence ID" value="XM_022603659.1"/>
</dbReference>
<proteinExistence type="inferred from homology"/>
<dbReference type="PANTHER" id="PTHR13298">
    <property type="entry name" value="CYTOSOLIC REGULATOR PIANISSIMO"/>
    <property type="match status" value="1"/>
</dbReference>
<dbReference type="Pfam" id="PF14663">
    <property type="entry name" value="RasGEF_N_2"/>
    <property type="match status" value="1"/>
</dbReference>
<reference evidence="7" key="1">
    <citation type="submission" date="2013-12" db="EMBL/GenBank/DDBJ databases">
        <authorList>
            <person name="Genoscope - CEA"/>
        </authorList>
    </citation>
    <scope>NUCLEOTIDE SEQUENCE</scope>
    <source>
        <strain evidence="7">CBS 1993</strain>
    </source>
</reference>
<feature type="compositionally biased region" description="Basic and acidic residues" evidence="3">
    <location>
        <begin position="1313"/>
        <end position="1325"/>
    </location>
</feature>
<evidence type="ECO:0000313" key="8">
    <source>
        <dbReference type="Proteomes" id="UP000019384"/>
    </source>
</evidence>
<feature type="domain" description="Rapamycin-insensitive companion of mTOR N-terminal" evidence="5">
    <location>
        <begin position="210"/>
        <end position="566"/>
    </location>
</feature>
<dbReference type="GO" id="GO:0031932">
    <property type="term" value="C:TORC2 complex"/>
    <property type="evidence" value="ECO:0007669"/>
    <property type="project" value="InterPro"/>
</dbReference>
<dbReference type="SUPFAM" id="SSF48371">
    <property type="entry name" value="ARM repeat"/>
    <property type="match status" value="2"/>
</dbReference>
<evidence type="ECO:0000313" key="7">
    <source>
        <dbReference type="EMBL" id="CDK25507.1"/>
    </source>
</evidence>
<dbReference type="Pfam" id="PF14666">
    <property type="entry name" value="RICTOR_M"/>
    <property type="match status" value="1"/>
</dbReference>
<gene>
    <name evidence="7" type="ORF">KUCA_T00001477001</name>
</gene>
<dbReference type="InterPro" id="IPR029451">
    <property type="entry name" value="RICTOR_M"/>
</dbReference>
<feature type="compositionally biased region" description="Polar residues" evidence="3">
    <location>
        <begin position="30"/>
        <end position="45"/>
    </location>
</feature>
<name>W6ML66_9ASCO</name>
<dbReference type="InterPro" id="IPR016024">
    <property type="entry name" value="ARM-type_fold"/>
</dbReference>
<comment type="similarity">
    <text evidence="1">Belongs to the RICTOR family.</text>
</comment>
<dbReference type="InterPro" id="IPR029452">
    <property type="entry name" value="RICTOR_V"/>
</dbReference>
<dbReference type="SMART" id="SM01303">
    <property type="entry name" value="RasGEF_N_2"/>
    <property type="match status" value="1"/>
</dbReference>
<dbReference type="Pfam" id="PF14664">
    <property type="entry name" value="RICTOR_N"/>
    <property type="match status" value="1"/>
</dbReference>
<feature type="region of interest" description="Disordered" evidence="3">
    <location>
        <begin position="1290"/>
        <end position="1325"/>
    </location>
</feature>
<dbReference type="SMART" id="SM01307">
    <property type="entry name" value="RICTOR_M"/>
    <property type="match status" value="1"/>
</dbReference>
<dbReference type="HOGENOM" id="CLU_001013_1_1_1"/>
<evidence type="ECO:0008006" key="9">
    <source>
        <dbReference type="Google" id="ProtNLM"/>
    </source>
</evidence>
<dbReference type="SMART" id="SM01308">
    <property type="entry name" value="RICTOR_N"/>
    <property type="match status" value="1"/>
</dbReference>
<keyword evidence="8" id="KW-1185">Reference proteome</keyword>
<feature type="region of interest" description="Disordered" evidence="3">
    <location>
        <begin position="17"/>
        <end position="62"/>
    </location>
</feature>
<feature type="domain" description="Rapamycin-insensitive companion of mTOR middle" evidence="4">
    <location>
        <begin position="639"/>
        <end position="864"/>
    </location>
</feature>
<evidence type="ECO:0000256" key="1">
    <source>
        <dbReference type="ARBA" id="ARBA00008878"/>
    </source>
</evidence>
<accession>W6ML66</accession>
<keyword evidence="2" id="KW-0175">Coiled coil</keyword>
<dbReference type="SMART" id="SM01310">
    <property type="entry name" value="RICTOR_V"/>
    <property type="match status" value="1"/>
</dbReference>
<feature type="compositionally biased region" description="Polar residues" evidence="3">
    <location>
        <begin position="1297"/>
        <end position="1312"/>
    </location>
</feature>
<dbReference type="Pfam" id="PF14668">
    <property type="entry name" value="RICTOR_V"/>
    <property type="match status" value="1"/>
</dbReference>
<organism evidence="7 8">
    <name type="scientific">Kuraishia capsulata CBS 1993</name>
    <dbReference type="NCBI Taxonomy" id="1382522"/>
    <lineage>
        <taxon>Eukaryota</taxon>
        <taxon>Fungi</taxon>
        <taxon>Dikarya</taxon>
        <taxon>Ascomycota</taxon>
        <taxon>Saccharomycotina</taxon>
        <taxon>Pichiomycetes</taxon>
        <taxon>Pichiales</taxon>
        <taxon>Pichiaceae</taxon>
        <taxon>Kuraishia</taxon>
    </lineage>
</organism>
<dbReference type="EMBL" id="HG793126">
    <property type="protein sequence ID" value="CDK25507.1"/>
    <property type="molecule type" value="Genomic_DNA"/>
</dbReference>
<dbReference type="STRING" id="1382522.W6ML66"/>
<dbReference type="InterPro" id="IPR028267">
    <property type="entry name" value="Pianissimo_N"/>
</dbReference>
<dbReference type="GeneID" id="34518907"/>
<dbReference type="InterPro" id="IPR028268">
    <property type="entry name" value="Pianissimo_fam"/>
</dbReference>
<dbReference type="Proteomes" id="UP000019384">
    <property type="component" value="Unassembled WGS sequence"/>
</dbReference>
<evidence type="ECO:0000259" key="5">
    <source>
        <dbReference type="SMART" id="SM01308"/>
    </source>
</evidence>
<feature type="coiled-coil region" evidence="2">
    <location>
        <begin position="122"/>
        <end position="149"/>
    </location>
</feature>
<evidence type="ECO:0000259" key="6">
    <source>
        <dbReference type="SMART" id="SM01310"/>
    </source>
</evidence>
<dbReference type="OrthoDB" id="271111at2759"/>
<feature type="domain" description="Rapamycin-insensitive companion of mTOR" evidence="6">
    <location>
        <begin position="1055"/>
        <end position="1127"/>
    </location>
</feature>
<evidence type="ECO:0000256" key="3">
    <source>
        <dbReference type="SAM" id="MobiDB-lite"/>
    </source>
</evidence>
<evidence type="ECO:0000259" key="4">
    <source>
        <dbReference type="SMART" id="SM01307"/>
    </source>
</evidence>
<dbReference type="GO" id="GO:0038203">
    <property type="term" value="P:TORC2 signaling"/>
    <property type="evidence" value="ECO:0007669"/>
    <property type="project" value="TreeGrafter"/>
</dbReference>
<reference evidence="7" key="2">
    <citation type="submission" date="2014-02" db="EMBL/GenBank/DDBJ databases">
        <title>Complete DNA sequence of /Kuraishia capsulata/ illustrates novel genomic features among budding yeasts (/Saccharomycotina/).</title>
        <authorList>
            <person name="Morales L."/>
            <person name="Noel B."/>
            <person name="Porcel B."/>
            <person name="Marcet-Houben M."/>
            <person name="Hullo M-F."/>
            <person name="Sacerdot C."/>
            <person name="Tekaia F."/>
            <person name="Leh-Louis V."/>
            <person name="Despons L."/>
            <person name="Khanna V."/>
            <person name="Aury J-M."/>
            <person name="Barbe V."/>
            <person name="Couloux A."/>
            <person name="Labadie K."/>
            <person name="Pelletier E."/>
            <person name="Souciet J-L."/>
            <person name="Boekhout T."/>
            <person name="Gabaldon T."/>
            <person name="Wincker P."/>
            <person name="Dujon B."/>
        </authorList>
    </citation>
    <scope>NUCLEOTIDE SEQUENCE</scope>
    <source>
        <strain evidence="7">CBS 1993</strain>
    </source>
</reference>
<dbReference type="InterPro" id="IPR029453">
    <property type="entry name" value="Rictor_IV"/>
</dbReference>
<evidence type="ECO:0000256" key="2">
    <source>
        <dbReference type="SAM" id="Coils"/>
    </source>
</evidence>
<protein>
    <recommendedName>
        <fullName evidence="9">REM-1 domain-containing protein</fullName>
    </recommendedName>
</protein>